<keyword evidence="3" id="KW-0812">Transmembrane</keyword>
<sequence length="471" mass="54369">MEVYEIEKNSLRRQPSTSPPQSNVKIPYLLSIFGIILITSGALVILHFWIGYRNLKEYPLYRKKIAEKFYGPQCDDHFCSSKECVSIASRLQDLMQPEADPCLDFYEFSCGGYGKSQGILNEDHVYTPAVEAENTILIDIRKVMEDKPKENESQTLQKLKKFYNSCLANQSDSDRIQSLRDWFSEVHLSFDDAFQNTWRTLVARLEEYGIHTIFTPTFKGSSNVPIETIEVDCNLPLLQPDVYMNPSKNANSYTLGLYKDFLAESVKLLLDLNDIQRKEFMDNVLQVETSIARTIHVSETRENVLENILPEEQIQNVKEIWRSTIGDSVLDAEVVSTCKYNLESILTVLENETPKASTTYVAWRMLLQIVPHLDRGFENIPYRKALPFLGREFASPWQKCAHQLQEEMSLPTFKALLDAGYVRKERIQEIKDSFKEAKRNFLLTFKNMDWAGALIRKLFLSKVFLETVSDV</sequence>
<dbReference type="PANTHER" id="PTHR11733:SF133">
    <property type="entry name" value="PHOSPHATE-REGULATING NEUTRAL ENDOPEPTIDASE PHEX"/>
    <property type="match status" value="1"/>
</dbReference>
<evidence type="ECO:0000256" key="3">
    <source>
        <dbReference type="SAM" id="Phobius"/>
    </source>
</evidence>
<feature type="compositionally biased region" description="Basic and acidic residues" evidence="2">
    <location>
        <begin position="1"/>
        <end position="10"/>
    </location>
</feature>
<dbReference type="GO" id="GO:0016485">
    <property type="term" value="P:protein processing"/>
    <property type="evidence" value="ECO:0007669"/>
    <property type="project" value="TreeGrafter"/>
</dbReference>
<protein>
    <recommendedName>
        <fullName evidence="4">Peptidase M13 N-terminal domain-containing protein</fullName>
    </recommendedName>
</protein>
<dbReference type="PROSITE" id="PS51885">
    <property type="entry name" value="NEPRILYSIN"/>
    <property type="match status" value="1"/>
</dbReference>
<proteinExistence type="inferred from homology"/>
<name>A0AAV6V8M5_9ARAC</name>
<dbReference type="Gene3D" id="1.10.1380.10">
    <property type="entry name" value="Neutral endopeptidase , domain2"/>
    <property type="match status" value="1"/>
</dbReference>
<dbReference type="PANTHER" id="PTHR11733">
    <property type="entry name" value="ZINC METALLOPROTEASE FAMILY M13 NEPRILYSIN-RELATED"/>
    <property type="match status" value="1"/>
</dbReference>
<dbReference type="Pfam" id="PF05649">
    <property type="entry name" value="Peptidase_M13_N"/>
    <property type="match status" value="1"/>
</dbReference>
<evidence type="ECO:0000256" key="1">
    <source>
        <dbReference type="ARBA" id="ARBA00007357"/>
    </source>
</evidence>
<feature type="transmembrane region" description="Helical" evidence="3">
    <location>
        <begin position="28"/>
        <end position="52"/>
    </location>
</feature>
<dbReference type="InterPro" id="IPR008753">
    <property type="entry name" value="Peptidase_M13_N"/>
</dbReference>
<evidence type="ECO:0000259" key="4">
    <source>
        <dbReference type="Pfam" id="PF05649"/>
    </source>
</evidence>
<dbReference type="AlphaFoldDB" id="A0AAV6V8M5"/>
<organism evidence="5 6">
    <name type="scientific">Oedothorax gibbosus</name>
    <dbReference type="NCBI Taxonomy" id="931172"/>
    <lineage>
        <taxon>Eukaryota</taxon>
        <taxon>Metazoa</taxon>
        <taxon>Ecdysozoa</taxon>
        <taxon>Arthropoda</taxon>
        <taxon>Chelicerata</taxon>
        <taxon>Arachnida</taxon>
        <taxon>Araneae</taxon>
        <taxon>Araneomorphae</taxon>
        <taxon>Entelegynae</taxon>
        <taxon>Araneoidea</taxon>
        <taxon>Linyphiidae</taxon>
        <taxon>Erigoninae</taxon>
        <taxon>Oedothorax</taxon>
    </lineage>
</organism>
<dbReference type="InterPro" id="IPR042089">
    <property type="entry name" value="Peptidase_M13_dom_2"/>
</dbReference>
<accession>A0AAV6V8M5</accession>
<evidence type="ECO:0000256" key="2">
    <source>
        <dbReference type="SAM" id="MobiDB-lite"/>
    </source>
</evidence>
<keyword evidence="6" id="KW-1185">Reference proteome</keyword>
<dbReference type="Proteomes" id="UP000827092">
    <property type="component" value="Unassembled WGS sequence"/>
</dbReference>
<dbReference type="InterPro" id="IPR000718">
    <property type="entry name" value="Peptidase_M13"/>
</dbReference>
<comment type="similarity">
    <text evidence="1">Belongs to the peptidase M13 family.</text>
</comment>
<dbReference type="EMBL" id="JAFNEN010000134">
    <property type="protein sequence ID" value="KAG8192847.1"/>
    <property type="molecule type" value="Genomic_DNA"/>
</dbReference>
<dbReference type="GO" id="GO:0004222">
    <property type="term" value="F:metalloendopeptidase activity"/>
    <property type="evidence" value="ECO:0007669"/>
    <property type="project" value="InterPro"/>
</dbReference>
<dbReference type="SUPFAM" id="SSF55486">
    <property type="entry name" value="Metalloproteases ('zincins'), catalytic domain"/>
    <property type="match status" value="1"/>
</dbReference>
<dbReference type="GO" id="GO:0005886">
    <property type="term" value="C:plasma membrane"/>
    <property type="evidence" value="ECO:0007669"/>
    <property type="project" value="TreeGrafter"/>
</dbReference>
<feature type="domain" description="Peptidase M13 N-terminal" evidence="4">
    <location>
        <begin position="101"/>
        <end position="463"/>
    </location>
</feature>
<feature type="region of interest" description="Disordered" evidence="2">
    <location>
        <begin position="1"/>
        <end position="21"/>
    </location>
</feature>
<evidence type="ECO:0000313" key="6">
    <source>
        <dbReference type="Proteomes" id="UP000827092"/>
    </source>
</evidence>
<keyword evidence="3" id="KW-1133">Transmembrane helix</keyword>
<reference evidence="5 6" key="1">
    <citation type="journal article" date="2022" name="Nat. Ecol. Evol.">
        <title>A masculinizing supergene underlies an exaggerated male reproductive morph in a spider.</title>
        <authorList>
            <person name="Hendrickx F."/>
            <person name="De Corte Z."/>
            <person name="Sonet G."/>
            <person name="Van Belleghem S.M."/>
            <person name="Kostlbacher S."/>
            <person name="Vangestel C."/>
        </authorList>
    </citation>
    <scope>NUCLEOTIDE SEQUENCE [LARGE SCALE GENOMIC DNA]</scope>
    <source>
        <strain evidence="5">W744_W776</strain>
    </source>
</reference>
<feature type="compositionally biased region" description="Polar residues" evidence="2">
    <location>
        <begin position="12"/>
        <end position="21"/>
    </location>
</feature>
<gene>
    <name evidence="5" type="ORF">JTE90_014625</name>
</gene>
<keyword evidence="3" id="KW-0472">Membrane</keyword>
<comment type="caution">
    <text evidence="5">The sequence shown here is derived from an EMBL/GenBank/DDBJ whole genome shotgun (WGS) entry which is preliminary data.</text>
</comment>
<evidence type="ECO:0000313" key="5">
    <source>
        <dbReference type="EMBL" id="KAG8192847.1"/>
    </source>
</evidence>